<gene>
    <name evidence="2" type="ORF">EZS28_052253</name>
</gene>
<feature type="region of interest" description="Disordered" evidence="1">
    <location>
        <begin position="1"/>
        <end position="24"/>
    </location>
</feature>
<evidence type="ECO:0000313" key="2">
    <source>
        <dbReference type="EMBL" id="KAA6344243.1"/>
    </source>
</evidence>
<organism evidence="2 3">
    <name type="scientific">Streblomastix strix</name>
    <dbReference type="NCBI Taxonomy" id="222440"/>
    <lineage>
        <taxon>Eukaryota</taxon>
        <taxon>Metamonada</taxon>
        <taxon>Preaxostyla</taxon>
        <taxon>Oxymonadida</taxon>
        <taxon>Streblomastigidae</taxon>
        <taxon>Streblomastix</taxon>
    </lineage>
</organism>
<protein>
    <submittedName>
        <fullName evidence="2">Uncharacterized protein</fullName>
    </submittedName>
</protein>
<name>A0A5J4SG32_9EUKA</name>
<evidence type="ECO:0000313" key="3">
    <source>
        <dbReference type="Proteomes" id="UP000324800"/>
    </source>
</evidence>
<evidence type="ECO:0000256" key="1">
    <source>
        <dbReference type="SAM" id="MobiDB-lite"/>
    </source>
</evidence>
<accession>A0A5J4SG32</accession>
<sequence>MAPAKESKKDSKNEEGKDKDDDKKMYKDTAISKILKKIFV</sequence>
<reference evidence="2 3" key="1">
    <citation type="submission" date="2019-03" db="EMBL/GenBank/DDBJ databases">
        <title>Single cell metagenomics reveals metabolic interactions within the superorganism composed of flagellate Streblomastix strix and complex community of Bacteroidetes bacteria on its surface.</title>
        <authorList>
            <person name="Treitli S.C."/>
            <person name="Kolisko M."/>
            <person name="Husnik F."/>
            <person name="Keeling P."/>
            <person name="Hampl V."/>
        </authorList>
    </citation>
    <scope>NUCLEOTIDE SEQUENCE [LARGE SCALE GENOMIC DNA]</scope>
    <source>
        <strain evidence="2">ST1C</strain>
    </source>
</reference>
<comment type="caution">
    <text evidence="2">The sequence shown here is derived from an EMBL/GenBank/DDBJ whole genome shotgun (WGS) entry which is preliminary data.</text>
</comment>
<dbReference type="AlphaFoldDB" id="A0A5J4SG32"/>
<dbReference type="Proteomes" id="UP000324800">
    <property type="component" value="Unassembled WGS sequence"/>
</dbReference>
<proteinExistence type="predicted"/>
<dbReference type="EMBL" id="SNRW01040405">
    <property type="protein sequence ID" value="KAA6344243.1"/>
    <property type="molecule type" value="Genomic_DNA"/>
</dbReference>
<feature type="non-terminal residue" evidence="2">
    <location>
        <position position="40"/>
    </location>
</feature>